<dbReference type="Proteomes" id="UP000013280">
    <property type="component" value="Unassembled WGS sequence"/>
</dbReference>
<evidence type="ECO:0000313" key="4">
    <source>
        <dbReference type="Proteomes" id="UP000013280"/>
    </source>
</evidence>
<accession>R0E479</accession>
<feature type="chain" id="PRO_5004348688" evidence="2">
    <location>
        <begin position="27"/>
        <end position="114"/>
    </location>
</feature>
<protein>
    <submittedName>
        <fullName evidence="3">Uncharacterized protein</fullName>
    </submittedName>
</protein>
<dbReference type="AlphaFoldDB" id="R0E479"/>
<keyword evidence="2" id="KW-0732">Signal</keyword>
<organism evidence="3 4">
    <name type="scientific">Ralstonia pickettii OR214</name>
    <dbReference type="NCBI Taxonomy" id="1264675"/>
    <lineage>
        <taxon>Bacteria</taxon>
        <taxon>Pseudomonadati</taxon>
        <taxon>Pseudomonadota</taxon>
        <taxon>Betaproteobacteria</taxon>
        <taxon>Burkholderiales</taxon>
        <taxon>Burkholderiaceae</taxon>
        <taxon>Ralstonia</taxon>
    </lineage>
</organism>
<proteinExistence type="predicted"/>
<dbReference type="EMBL" id="APMQ01000011">
    <property type="protein sequence ID" value="ENZ76262.1"/>
    <property type="molecule type" value="Genomic_DNA"/>
</dbReference>
<reference evidence="3 4" key="1">
    <citation type="journal article" date="2013" name="Genome Announc.">
        <title>Draft Genome Sequence for Ralstonia sp. Strain OR214, a Bacterium with Potential for Bioremediation.</title>
        <authorList>
            <person name="Utturkar S.M."/>
            <person name="Bollmann A."/>
            <person name="Brzoska R.M."/>
            <person name="Klingeman D.M."/>
            <person name="Epstein S.E."/>
            <person name="Palumbo A.V."/>
            <person name="Brown S.D."/>
        </authorList>
    </citation>
    <scope>NUCLEOTIDE SEQUENCE [LARGE SCALE GENOMIC DNA]</scope>
    <source>
        <strain evidence="3 4">OR214</strain>
    </source>
</reference>
<name>R0E479_RALPI</name>
<evidence type="ECO:0000256" key="1">
    <source>
        <dbReference type="SAM" id="MobiDB-lite"/>
    </source>
</evidence>
<feature type="signal peptide" evidence="2">
    <location>
        <begin position="1"/>
        <end position="26"/>
    </location>
</feature>
<feature type="region of interest" description="Disordered" evidence="1">
    <location>
        <begin position="31"/>
        <end position="54"/>
    </location>
</feature>
<comment type="caution">
    <text evidence="3">The sequence shown here is derived from an EMBL/GenBank/DDBJ whole genome shotgun (WGS) entry which is preliminary data.</text>
</comment>
<gene>
    <name evidence="3" type="ORF">OR214_03778</name>
</gene>
<evidence type="ECO:0000256" key="2">
    <source>
        <dbReference type="SAM" id="SignalP"/>
    </source>
</evidence>
<sequence precursor="true">MPKRLHVRPFTVLLMGLALLGGSASAQVVAPTSANTKSAVPAQDSPANPSIEDAPLTALPTHVKSGAPPVHGGFEVERYREVTQPRENVWMRCASVTQTKESGASTLNACLDVS</sequence>
<evidence type="ECO:0000313" key="3">
    <source>
        <dbReference type="EMBL" id="ENZ76262.1"/>
    </source>
</evidence>